<accession>A0ACC0UB20</accession>
<organism evidence="1 2">
    <name type="scientific">Russula earlei</name>
    <dbReference type="NCBI Taxonomy" id="71964"/>
    <lineage>
        <taxon>Eukaryota</taxon>
        <taxon>Fungi</taxon>
        <taxon>Dikarya</taxon>
        <taxon>Basidiomycota</taxon>
        <taxon>Agaricomycotina</taxon>
        <taxon>Agaricomycetes</taxon>
        <taxon>Russulales</taxon>
        <taxon>Russulaceae</taxon>
        <taxon>Russula</taxon>
    </lineage>
</organism>
<reference evidence="1" key="1">
    <citation type="submission" date="2021-03" db="EMBL/GenBank/DDBJ databases">
        <title>Evolutionary priming and transition to the ectomycorrhizal habit in an iconic lineage of mushroom-forming fungi: is preadaptation a requirement?</title>
        <authorList>
            <consortium name="DOE Joint Genome Institute"/>
            <person name="Looney B.P."/>
            <person name="Miyauchi S."/>
            <person name="Morin E."/>
            <person name="Drula E."/>
            <person name="Courty P.E."/>
            <person name="Chicoki N."/>
            <person name="Fauchery L."/>
            <person name="Kohler A."/>
            <person name="Kuo A."/>
            <person name="LaButti K."/>
            <person name="Pangilinan J."/>
            <person name="Lipzen A."/>
            <person name="Riley R."/>
            <person name="Andreopoulos W."/>
            <person name="He G."/>
            <person name="Johnson J."/>
            <person name="Barry K.W."/>
            <person name="Grigoriev I.V."/>
            <person name="Nagy L."/>
            <person name="Hibbett D."/>
            <person name="Henrissat B."/>
            <person name="Matheny P.B."/>
            <person name="Labbe J."/>
            <person name="Martin A.F."/>
        </authorList>
    </citation>
    <scope>NUCLEOTIDE SEQUENCE</scope>
    <source>
        <strain evidence="1">BPL698</strain>
    </source>
</reference>
<protein>
    <submittedName>
        <fullName evidence="1">Uncharacterized protein</fullName>
    </submittedName>
</protein>
<proteinExistence type="predicted"/>
<comment type="caution">
    <text evidence="1">The sequence shown here is derived from an EMBL/GenBank/DDBJ whole genome shotgun (WGS) entry which is preliminary data.</text>
</comment>
<name>A0ACC0UB20_9AGAM</name>
<dbReference type="EMBL" id="JAGFNK010000096">
    <property type="protein sequence ID" value="KAI9508287.1"/>
    <property type="molecule type" value="Genomic_DNA"/>
</dbReference>
<sequence length="391" mass="43070">MSHVSSSSADPDIWEFVTCSKCHLPFSSGPSVPPQVPFWLTECGHVICNLHLNADQSCCECGAQRIQMIPLQRDLDNPMSNWFCSVPHSMDTITYSIKFQQDMLMSLIRFLREKITQQRDVLLRVKQEREELKGLRKIVEDLRTENEQLRLYAGLDGNRSYTATNSSGKRRRIDAYNSDSRNLSSPRSVITPLGPNRLTLPADHPPAALGQRFSQTTSANLRDSLQPGRPQSSRLQQFAYDSSHTPRQSGVFGPHKGTSNPHLMPPPPPVDRENAARAFPSVGTTHRMSSHARGDQGDVSQAQQLLPDAAFVSTASHRTAPDASNRFTPRASTSHTPSSAKSRFVPQTPDSRRFVPATNSAGSRVQSGAGTSTPALHSGQRAPFFSGTRMG</sequence>
<dbReference type="Proteomes" id="UP001207468">
    <property type="component" value="Unassembled WGS sequence"/>
</dbReference>
<gene>
    <name evidence="1" type="ORF">F5148DRAFT_927232</name>
</gene>
<keyword evidence="2" id="KW-1185">Reference proteome</keyword>
<evidence type="ECO:0000313" key="1">
    <source>
        <dbReference type="EMBL" id="KAI9508287.1"/>
    </source>
</evidence>
<evidence type="ECO:0000313" key="2">
    <source>
        <dbReference type="Proteomes" id="UP001207468"/>
    </source>
</evidence>